<gene>
    <name evidence="11" type="ORF">FHS83_002274</name>
</gene>
<evidence type="ECO:0000256" key="1">
    <source>
        <dbReference type="ARBA" id="ARBA00004651"/>
    </source>
</evidence>
<dbReference type="SUPFAM" id="SSF49899">
    <property type="entry name" value="Concanavalin A-like lectins/glucanases"/>
    <property type="match status" value="1"/>
</dbReference>
<keyword evidence="3 7" id="KW-0812">Transmembrane</keyword>
<dbReference type="EMBL" id="JAASRM010000001">
    <property type="protein sequence ID" value="NIK88956.1"/>
    <property type="molecule type" value="Genomic_DNA"/>
</dbReference>
<dbReference type="InterPro" id="IPR013320">
    <property type="entry name" value="ConA-like_dom_sf"/>
</dbReference>
<dbReference type="Gene3D" id="2.60.120.200">
    <property type="match status" value="1"/>
</dbReference>
<dbReference type="InterPro" id="IPR018765">
    <property type="entry name" value="DUF2341"/>
</dbReference>
<keyword evidence="6" id="KW-0653">Protein transport</keyword>
<evidence type="ECO:0000256" key="7">
    <source>
        <dbReference type="SAM" id="Phobius"/>
    </source>
</evidence>
<keyword evidence="5 7" id="KW-0472">Membrane</keyword>
<evidence type="ECO:0000313" key="12">
    <source>
        <dbReference type="Proteomes" id="UP000570514"/>
    </source>
</evidence>
<keyword evidence="8" id="KW-0732">Signal</keyword>
<comment type="caution">
    <text evidence="11">The sequence shown here is derived from an EMBL/GenBank/DDBJ whole genome shotgun (WGS) entry which is preliminary data.</text>
</comment>
<feature type="domain" description="DUF2341" evidence="10">
    <location>
        <begin position="82"/>
        <end position="171"/>
    </location>
</feature>
<evidence type="ECO:0000259" key="9">
    <source>
        <dbReference type="Pfam" id="PF01618"/>
    </source>
</evidence>
<dbReference type="AlphaFoldDB" id="A0A846MZV0"/>
<sequence length="608" mass="64328">MQNILPRYLRYATLLGLLVAMAVPAAAASWWNSQWTERARITVDAAASGINAGSQIVAADGSIPVLVRLHSGNFKFDKAKPDGSDIRFVLSDGSPLKFHIEKYDSLLGEAFAWVAVPNIKPSSETELYVYYGNATATAAFDGKGTYDSNTVLVYHFSEHGTAARDVTQWSNVAQNAGAAADGSLIGSGLRLDGHTPLRLPASQSLSWRAGQPVTWSLWVKQTQPAANVVLFSRKENGGGLVIGVDNSVPYVELINAGVPQRAAASANIATGWHHLAVVATGTAITLFVDGEARASLAGAIPALTGPGVLGVDADAQATGFTGEIDELEISNVARSASFVKLLAIGQGPDNGKLMHFGGTEEDAGWSSGYFAVILKSVTIDGWVVIGILMIMAAISWIVMVEKGTYIGKVDKANRHFTKAFGEVASDLTIMDTEGEEAVTGLSGKVTAADRFMQKNSSLYRVYHIGVQELRHRFTGDKVRILSAQSIAAIRAALDGGLAREAQRLNRQMVLLTIAIAGGPFLGLLGTVIGVMVTFASIAASGEVNVNAIAPGIAAALAATVAGLFVAIPALFAYNYLLSRIRNITTDMQVFVDEFTTKMAEFYSESAEV</sequence>
<evidence type="ECO:0000256" key="2">
    <source>
        <dbReference type="ARBA" id="ARBA00022475"/>
    </source>
</evidence>
<keyword evidence="12" id="KW-1185">Reference proteome</keyword>
<evidence type="ECO:0000256" key="5">
    <source>
        <dbReference type="ARBA" id="ARBA00023136"/>
    </source>
</evidence>
<accession>A0A846MZV0</accession>
<protein>
    <submittedName>
        <fullName evidence="11">Biopolymer transport protein ExbB</fullName>
    </submittedName>
</protein>
<dbReference type="InterPro" id="IPR002898">
    <property type="entry name" value="MotA_ExbB_proton_chnl"/>
</dbReference>
<dbReference type="RefSeq" id="WP_208414527.1">
    <property type="nucleotide sequence ID" value="NZ_BAAADC010000001.1"/>
</dbReference>
<feature type="transmembrane region" description="Helical" evidence="7">
    <location>
        <begin position="547"/>
        <end position="573"/>
    </location>
</feature>
<comment type="similarity">
    <text evidence="6">Belongs to the exbB/tolQ family.</text>
</comment>
<proteinExistence type="inferred from homology"/>
<evidence type="ECO:0000256" key="6">
    <source>
        <dbReference type="RuleBase" id="RU004057"/>
    </source>
</evidence>
<name>A0A846MZV0_9PROT</name>
<keyword evidence="6" id="KW-0813">Transport</keyword>
<dbReference type="PANTHER" id="PTHR30625">
    <property type="entry name" value="PROTEIN TOLQ"/>
    <property type="match status" value="1"/>
</dbReference>
<feature type="domain" description="MotA/TolQ/ExbB proton channel" evidence="9">
    <location>
        <begin position="480"/>
        <end position="588"/>
    </location>
</feature>
<dbReference type="Pfam" id="PF13385">
    <property type="entry name" value="Laminin_G_3"/>
    <property type="match status" value="1"/>
</dbReference>
<evidence type="ECO:0000256" key="3">
    <source>
        <dbReference type="ARBA" id="ARBA00022692"/>
    </source>
</evidence>
<feature type="transmembrane region" description="Helical" evidence="7">
    <location>
        <begin position="509"/>
        <end position="535"/>
    </location>
</feature>
<keyword evidence="2" id="KW-1003">Cell membrane</keyword>
<reference evidence="11 12" key="1">
    <citation type="submission" date="2020-03" db="EMBL/GenBank/DDBJ databases">
        <title>Genomic Encyclopedia of Type Strains, Phase IV (KMG-IV): sequencing the most valuable type-strain genomes for metagenomic binning, comparative biology and taxonomic classification.</title>
        <authorList>
            <person name="Goeker M."/>
        </authorList>
    </citation>
    <scope>NUCLEOTIDE SEQUENCE [LARGE SCALE GENOMIC DNA]</scope>
    <source>
        <strain evidence="11 12">DSM 19867</strain>
    </source>
</reference>
<dbReference type="GO" id="GO:0017038">
    <property type="term" value="P:protein import"/>
    <property type="evidence" value="ECO:0007669"/>
    <property type="project" value="TreeGrafter"/>
</dbReference>
<dbReference type="Pfam" id="PF01618">
    <property type="entry name" value="MotA_ExbB"/>
    <property type="match status" value="1"/>
</dbReference>
<dbReference type="GO" id="GO:0005886">
    <property type="term" value="C:plasma membrane"/>
    <property type="evidence" value="ECO:0007669"/>
    <property type="project" value="UniProtKB-SubCell"/>
</dbReference>
<organism evidence="11 12">
    <name type="scientific">Rhizomicrobium palustre</name>
    <dbReference type="NCBI Taxonomy" id="189966"/>
    <lineage>
        <taxon>Bacteria</taxon>
        <taxon>Pseudomonadati</taxon>
        <taxon>Pseudomonadota</taxon>
        <taxon>Alphaproteobacteria</taxon>
        <taxon>Micropepsales</taxon>
        <taxon>Micropepsaceae</taxon>
        <taxon>Rhizomicrobium</taxon>
    </lineage>
</organism>
<evidence type="ECO:0000313" key="11">
    <source>
        <dbReference type="EMBL" id="NIK88956.1"/>
    </source>
</evidence>
<evidence type="ECO:0000259" key="10">
    <source>
        <dbReference type="Pfam" id="PF10102"/>
    </source>
</evidence>
<dbReference type="PANTHER" id="PTHR30625:SF3">
    <property type="entry name" value="TOL-PAL SYSTEM PROTEIN TOLQ"/>
    <property type="match status" value="1"/>
</dbReference>
<evidence type="ECO:0000256" key="4">
    <source>
        <dbReference type="ARBA" id="ARBA00022989"/>
    </source>
</evidence>
<evidence type="ECO:0000256" key="8">
    <source>
        <dbReference type="SAM" id="SignalP"/>
    </source>
</evidence>
<dbReference type="Pfam" id="PF10102">
    <property type="entry name" value="DUF2341"/>
    <property type="match status" value="1"/>
</dbReference>
<dbReference type="InterPro" id="IPR050790">
    <property type="entry name" value="ExbB/TolQ_transport"/>
</dbReference>
<keyword evidence="4 7" id="KW-1133">Transmembrane helix</keyword>
<feature type="chain" id="PRO_5032312340" evidence="8">
    <location>
        <begin position="28"/>
        <end position="608"/>
    </location>
</feature>
<comment type="subcellular location">
    <subcellularLocation>
        <location evidence="1">Cell membrane</location>
        <topology evidence="1">Multi-pass membrane protein</topology>
    </subcellularLocation>
    <subcellularLocation>
        <location evidence="6">Membrane</location>
        <topology evidence="6">Multi-pass membrane protein</topology>
    </subcellularLocation>
</comment>
<dbReference type="Proteomes" id="UP000570514">
    <property type="component" value="Unassembled WGS sequence"/>
</dbReference>
<feature type="transmembrane region" description="Helical" evidence="7">
    <location>
        <begin position="381"/>
        <end position="400"/>
    </location>
</feature>
<feature type="signal peptide" evidence="8">
    <location>
        <begin position="1"/>
        <end position="27"/>
    </location>
</feature>